<feature type="binding site" evidence="7">
    <location>
        <position position="127"/>
    </location>
    <ligand>
        <name>ATP</name>
        <dbReference type="ChEBI" id="CHEBI:30616"/>
    </ligand>
</feature>
<dbReference type="Gene3D" id="3.40.50.300">
    <property type="entry name" value="P-loop containing nucleotide triphosphate hydrolases"/>
    <property type="match status" value="1"/>
</dbReference>
<dbReference type="RefSeq" id="WP_171223784.1">
    <property type="nucleotide sequence ID" value="NZ_CP053085.1"/>
</dbReference>
<dbReference type="SUPFAM" id="SSF52540">
    <property type="entry name" value="P-loop containing nucleoside triphosphate hydrolases"/>
    <property type="match status" value="1"/>
</dbReference>
<dbReference type="PANTHER" id="PTHR21087:SF16">
    <property type="entry name" value="SHIKIMATE KINASE 1, CHLOROPLASTIC"/>
    <property type="match status" value="1"/>
</dbReference>
<proteinExistence type="inferred from homology"/>
<accession>A0A6M4IKG6</accession>
<comment type="subunit">
    <text evidence="7">Monomer.</text>
</comment>
<comment type="subcellular location">
    <subcellularLocation>
        <location evidence="7">Cytoplasm</location>
    </subcellularLocation>
</comment>
<keyword evidence="3 7" id="KW-0547">Nucleotide-binding</keyword>
<keyword evidence="7" id="KW-0963">Cytoplasm</keyword>
<keyword evidence="6 7" id="KW-0057">Aromatic amino acid biosynthesis</keyword>
<dbReference type="CDD" id="cd00464">
    <property type="entry name" value="SK"/>
    <property type="match status" value="1"/>
</dbReference>
<comment type="cofactor">
    <cofactor evidence="7">
        <name>Mg(2+)</name>
        <dbReference type="ChEBI" id="CHEBI:18420"/>
    </cofactor>
    <text evidence="7">Binds 1 Mg(2+) ion per subunit.</text>
</comment>
<dbReference type="InterPro" id="IPR027417">
    <property type="entry name" value="P-loop_NTPase"/>
</dbReference>
<organism evidence="8 9">
    <name type="scientific">Gemmatimonas groenlandica</name>
    <dbReference type="NCBI Taxonomy" id="2732249"/>
    <lineage>
        <taxon>Bacteria</taxon>
        <taxon>Pseudomonadati</taxon>
        <taxon>Gemmatimonadota</taxon>
        <taxon>Gemmatimonadia</taxon>
        <taxon>Gemmatimonadales</taxon>
        <taxon>Gemmatimonadaceae</taxon>
        <taxon>Gemmatimonas</taxon>
    </lineage>
</organism>
<dbReference type="InterPro" id="IPR000623">
    <property type="entry name" value="Shikimate_kinase/TSH1"/>
</dbReference>
<dbReference type="GO" id="GO:0008652">
    <property type="term" value="P:amino acid biosynthetic process"/>
    <property type="evidence" value="ECO:0007669"/>
    <property type="project" value="UniProtKB-KW"/>
</dbReference>
<keyword evidence="7" id="KW-0479">Metal-binding</keyword>
<evidence type="ECO:0000256" key="3">
    <source>
        <dbReference type="ARBA" id="ARBA00022741"/>
    </source>
</evidence>
<keyword evidence="9" id="KW-1185">Reference proteome</keyword>
<keyword evidence="4 7" id="KW-0418">Kinase</keyword>
<comment type="function">
    <text evidence="7">Catalyzes the specific phosphorylation of the 3-hydroxyl group of shikimic acid using ATP as a cosubstrate.</text>
</comment>
<evidence type="ECO:0000256" key="6">
    <source>
        <dbReference type="ARBA" id="ARBA00023141"/>
    </source>
</evidence>
<dbReference type="Pfam" id="PF01202">
    <property type="entry name" value="SKI"/>
    <property type="match status" value="1"/>
</dbReference>
<comment type="pathway">
    <text evidence="7">Metabolic intermediate biosynthesis; chorismate biosynthesis; chorismate from D-erythrose 4-phosphate and phosphoenolpyruvate: step 5/7.</text>
</comment>
<evidence type="ECO:0000313" key="8">
    <source>
        <dbReference type="EMBL" id="QJR34358.1"/>
    </source>
</evidence>
<comment type="catalytic activity">
    <reaction evidence="7">
        <text>shikimate + ATP = 3-phosphoshikimate + ADP + H(+)</text>
        <dbReference type="Rhea" id="RHEA:13121"/>
        <dbReference type="ChEBI" id="CHEBI:15378"/>
        <dbReference type="ChEBI" id="CHEBI:30616"/>
        <dbReference type="ChEBI" id="CHEBI:36208"/>
        <dbReference type="ChEBI" id="CHEBI:145989"/>
        <dbReference type="ChEBI" id="CHEBI:456216"/>
        <dbReference type="EC" id="2.7.1.71"/>
    </reaction>
</comment>
<dbReference type="EC" id="2.7.1.71" evidence="7"/>
<dbReference type="GO" id="GO:0009423">
    <property type="term" value="P:chorismate biosynthetic process"/>
    <property type="evidence" value="ECO:0007669"/>
    <property type="project" value="UniProtKB-UniRule"/>
</dbReference>
<feature type="binding site" evidence="7">
    <location>
        <position position="24"/>
    </location>
    <ligand>
        <name>Mg(2+)</name>
        <dbReference type="ChEBI" id="CHEBI:18420"/>
    </ligand>
</feature>
<feature type="binding site" evidence="7">
    <location>
        <position position="146"/>
    </location>
    <ligand>
        <name>substrate</name>
    </ligand>
</feature>
<dbReference type="GO" id="GO:0009073">
    <property type="term" value="P:aromatic amino acid family biosynthetic process"/>
    <property type="evidence" value="ECO:0007669"/>
    <property type="project" value="UniProtKB-KW"/>
</dbReference>
<dbReference type="UniPathway" id="UPA00053">
    <property type="reaction ID" value="UER00088"/>
</dbReference>
<comment type="similarity">
    <text evidence="7">Belongs to the shikimate kinase family.</text>
</comment>
<keyword evidence="2 7" id="KW-0808">Transferase</keyword>
<evidence type="ECO:0000256" key="5">
    <source>
        <dbReference type="ARBA" id="ARBA00022840"/>
    </source>
</evidence>
<feature type="binding site" evidence="7">
    <location>
        <position position="66"/>
    </location>
    <ligand>
        <name>substrate</name>
    </ligand>
</feature>
<keyword evidence="7" id="KW-0460">Magnesium</keyword>
<dbReference type="GO" id="GO:0004765">
    <property type="term" value="F:shikimate kinase activity"/>
    <property type="evidence" value="ECO:0007669"/>
    <property type="project" value="UniProtKB-UniRule"/>
</dbReference>
<dbReference type="InterPro" id="IPR031322">
    <property type="entry name" value="Shikimate/glucono_kinase"/>
</dbReference>
<gene>
    <name evidence="7" type="primary">aroK</name>
    <name evidence="8" type="ORF">HKW67_01875</name>
</gene>
<dbReference type="EMBL" id="CP053085">
    <property type="protein sequence ID" value="QJR34358.1"/>
    <property type="molecule type" value="Genomic_DNA"/>
</dbReference>
<evidence type="ECO:0000256" key="4">
    <source>
        <dbReference type="ARBA" id="ARBA00022777"/>
    </source>
</evidence>
<reference evidence="8 9" key="1">
    <citation type="submission" date="2020-05" db="EMBL/GenBank/DDBJ databases">
        <title>Complete genome sequence of Gemmatimonas greenlandica TET16.</title>
        <authorList>
            <person name="Zeng Y."/>
        </authorList>
    </citation>
    <scope>NUCLEOTIDE SEQUENCE [LARGE SCALE GENOMIC DNA]</scope>
    <source>
        <strain evidence="8 9">TET16</strain>
    </source>
</reference>
<protein>
    <recommendedName>
        <fullName evidence="7">Shikimate kinase</fullName>
        <shortName evidence="7">SK</shortName>
        <ecNumber evidence="7">2.7.1.71</ecNumber>
    </recommendedName>
</protein>
<dbReference type="HAMAP" id="MF_00109">
    <property type="entry name" value="Shikimate_kinase"/>
    <property type="match status" value="1"/>
</dbReference>
<keyword evidence="5 7" id="KW-0067">ATP-binding</keyword>
<keyword evidence="1 7" id="KW-0028">Amino-acid biosynthesis</keyword>
<sequence length="183" mass="19570">MTQPAGLQIDGHLVLVGLPGSGKSTVGRAVAKRLSRPFLDFDAEIEKREGISVSRIFAERGEAVFRGLEFALTQELAAAPPMVLAPGGGWVTIPGAMALLRPPGRIIHLHISPKEALRRLTRSRIVRPLLAQADPAMAMQSLWDRRSGLYALADVTVNVEAVDSQRLIDSVVALAHDGTLGIG</sequence>
<dbReference type="PRINTS" id="PR01100">
    <property type="entry name" value="SHIKIMTKNASE"/>
</dbReference>
<dbReference type="Proteomes" id="UP000500938">
    <property type="component" value="Chromosome"/>
</dbReference>
<dbReference type="GO" id="GO:0005524">
    <property type="term" value="F:ATP binding"/>
    <property type="evidence" value="ECO:0007669"/>
    <property type="project" value="UniProtKB-UniRule"/>
</dbReference>
<evidence type="ECO:0000256" key="1">
    <source>
        <dbReference type="ARBA" id="ARBA00022605"/>
    </source>
</evidence>
<evidence type="ECO:0000256" key="7">
    <source>
        <dbReference type="HAMAP-Rule" id="MF_00109"/>
    </source>
</evidence>
<evidence type="ECO:0000256" key="2">
    <source>
        <dbReference type="ARBA" id="ARBA00022679"/>
    </source>
</evidence>
<name>A0A6M4IKG6_9BACT</name>
<feature type="binding site" evidence="7">
    <location>
        <position position="88"/>
    </location>
    <ligand>
        <name>substrate</name>
    </ligand>
</feature>
<feature type="binding site" evidence="7">
    <location>
        <position position="42"/>
    </location>
    <ligand>
        <name>substrate</name>
    </ligand>
</feature>
<comment type="caution">
    <text evidence="7">Lacks conserved residue(s) required for the propagation of feature annotation.</text>
</comment>
<evidence type="ECO:0000313" key="9">
    <source>
        <dbReference type="Proteomes" id="UP000500938"/>
    </source>
</evidence>
<feature type="binding site" evidence="7">
    <location>
        <begin position="20"/>
        <end position="25"/>
    </location>
    <ligand>
        <name>ATP</name>
        <dbReference type="ChEBI" id="CHEBI:30616"/>
    </ligand>
</feature>
<dbReference type="KEGG" id="ggr:HKW67_01875"/>
<dbReference type="AlphaFoldDB" id="A0A6M4IKG6"/>
<dbReference type="PANTHER" id="PTHR21087">
    <property type="entry name" value="SHIKIMATE KINASE"/>
    <property type="match status" value="1"/>
</dbReference>
<dbReference type="GO" id="GO:0005829">
    <property type="term" value="C:cytosol"/>
    <property type="evidence" value="ECO:0007669"/>
    <property type="project" value="TreeGrafter"/>
</dbReference>
<dbReference type="GO" id="GO:0000287">
    <property type="term" value="F:magnesium ion binding"/>
    <property type="evidence" value="ECO:0007669"/>
    <property type="project" value="UniProtKB-UniRule"/>
</dbReference>